<dbReference type="GO" id="GO:0005737">
    <property type="term" value="C:cytoplasm"/>
    <property type="evidence" value="ECO:0007669"/>
    <property type="project" value="UniProtKB-SubCell"/>
</dbReference>
<dbReference type="Pfam" id="PF17779">
    <property type="entry name" value="WHD_NOD2"/>
    <property type="match status" value="1"/>
</dbReference>
<sequence length="892" mass="99079">MAVGPFSNRVRECRVELVETCSRHVASLLDLLYNVGAVTEEDVSLVTGGSGAGERDRMRTLLDVLYGRGEEACRAFYHMLQSTETQTGSVDVSGQQNLQEHLQKHKDILGKEHETIDYLSIRSSRSGGCSFIDITLSKHRGCTFPFPYQHESAMVGDAFRGLTVRQESCGHDQTCAFRELCQTLLSGSSSGPIMLSGVAGSGKTTLVRRLVQEWASQADSQKVVLSLSFRELNLINEPVSLQELLTVHYSHLKTILSDILAHKTQDVLLILDGLDEFGFPLDFERTPKCSDPERVQTVGAMVVNLIKGSLLPGISILLTARPHAVSKVPPQLVNLSCSVLGFSPAQQRQYFEQNCGSPQAAEKVWGFVSSHKPLMLMCHIPAFCWIVSTALQDGTLCLKKGSAAKNQDASTLGMRGDASKEAKNAHIPSITITDIYCCFIKTIMVFHAEGREEGSHFNRLQDSPRVLEEAYPVLRDLGALAFKGLLERRFLFDSSDLGDLSQDSAGLSRVFLVEILKENRALLTVEKSFYFLHTSVQEYLAALYFVLQLLSGSNPFSGPKHRTLRFPPGLHKVFSSAARKLHGPSRLLRHRVKKALLWSQRHQSGYMDLFCRFVSGLLVPQTRFILQGLFPREPRNPCVLSPTPPFLLDLLHSQLESSSLCPERQVNLCHCLYEAKDPGLTKRLQGWLSVLAQRSQSEPSSVFQRDWSELAFLLQLNPDVSILKLDSQHLDAEGLCRLLPVLPLFCTLSLAQNPLGPAGAAMLSVALQSPDCRIESLWLVKTELGCEGVRILAEALKENSTVVDLRMAINQIGDVGAGCLADLLKANRTLKDIRLRDNQMTDRGADLLMTALHENTTLQCLWLFDNKFSKDGVRKLKEFSKRRSHLDIKVCV</sequence>
<comment type="subcellular location">
    <subcellularLocation>
        <location evidence="1">Basolateral cell membrane</location>
    </subcellularLocation>
    <subcellularLocation>
        <location evidence="2">Cell membrane</location>
        <topology evidence="2">Lipid-anchor</topology>
    </subcellularLocation>
    <subcellularLocation>
        <location evidence="3">Cytoplasm</location>
    </subcellularLocation>
</comment>
<reference evidence="19 20" key="1">
    <citation type="submission" date="2020-06" db="EMBL/GenBank/DDBJ databases">
        <authorList>
            <consortium name="Wellcome Sanger Institute Data Sharing"/>
        </authorList>
    </citation>
    <scope>NUCLEOTIDE SEQUENCE [LARGE SCALE GENOMIC DNA]</scope>
</reference>
<dbReference type="InterPro" id="IPR032675">
    <property type="entry name" value="LRR_dom_sf"/>
</dbReference>
<keyword evidence="13" id="KW-0472">Membrane</keyword>
<keyword evidence="20" id="KW-1185">Reference proteome</keyword>
<evidence type="ECO:0000256" key="2">
    <source>
        <dbReference type="ARBA" id="ARBA00004193"/>
    </source>
</evidence>
<dbReference type="GO" id="GO:0042981">
    <property type="term" value="P:regulation of apoptotic process"/>
    <property type="evidence" value="ECO:0007669"/>
    <property type="project" value="InterPro"/>
</dbReference>
<dbReference type="Proteomes" id="UP000694580">
    <property type="component" value="Chromosome 19"/>
</dbReference>
<evidence type="ECO:0000256" key="15">
    <source>
        <dbReference type="ARBA" id="ARBA00023288"/>
    </source>
</evidence>
<keyword evidence="5" id="KW-0963">Cytoplasm</keyword>
<evidence type="ECO:0000256" key="4">
    <source>
        <dbReference type="ARBA" id="ARBA00022475"/>
    </source>
</evidence>
<evidence type="ECO:0000313" key="20">
    <source>
        <dbReference type="Proteomes" id="UP000694580"/>
    </source>
</evidence>
<dbReference type="InterPro" id="IPR041267">
    <property type="entry name" value="NLRP_HD2"/>
</dbReference>
<feature type="domain" description="NACHT" evidence="18">
    <location>
        <begin position="191"/>
        <end position="324"/>
    </location>
</feature>
<evidence type="ECO:0000256" key="6">
    <source>
        <dbReference type="ARBA" id="ARBA00022588"/>
    </source>
</evidence>
<comment type="similarity">
    <text evidence="16">Belongs to the NOD1-NOD2 family.</text>
</comment>
<dbReference type="CDD" id="cd01671">
    <property type="entry name" value="CARD"/>
    <property type="match status" value="1"/>
</dbReference>
<dbReference type="Pfam" id="PF05729">
    <property type="entry name" value="NACHT"/>
    <property type="match status" value="1"/>
</dbReference>
<evidence type="ECO:0000259" key="18">
    <source>
        <dbReference type="PROSITE" id="PS50837"/>
    </source>
</evidence>
<dbReference type="SUPFAM" id="SSF52047">
    <property type="entry name" value="RNI-like"/>
    <property type="match status" value="1"/>
</dbReference>
<proteinExistence type="inferred from homology"/>
<dbReference type="SMART" id="SM00368">
    <property type="entry name" value="LRR_RI"/>
    <property type="match status" value="5"/>
</dbReference>
<organism evidence="19 20">
    <name type="scientific">Denticeps clupeoides</name>
    <name type="common">denticle herring</name>
    <dbReference type="NCBI Taxonomy" id="299321"/>
    <lineage>
        <taxon>Eukaryota</taxon>
        <taxon>Metazoa</taxon>
        <taxon>Chordata</taxon>
        <taxon>Craniata</taxon>
        <taxon>Vertebrata</taxon>
        <taxon>Euteleostomi</taxon>
        <taxon>Actinopterygii</taxon>
        <taxon>Neopterygii</taxon>
        <taxon>Teleostei</taxon>
        <taxon>Clupei</taxon>
        <taxon>Clupeiformes</taxon>
        <taxon>Denticipitoidei</taxon>
        <taxon>Denticipitidae</taxon>
        <taxon>Denticeps</taxon>
    </lineage>
</organism>
<dbReference type="Pfam" id="PF17776">
    <property type="entry name" value="NLRC4_HD2"/>
    <property type="match status" value="1"/>
</dbReference>
<evidence type="ECO:0000256" key="11">
    <source>
        <dbReference type="ARBA" id="ARBA00022843"/>
    </source>
</evidence>
<evidence type="ECO:0000256" key="1">
    <source>
        <dbReference type="ARBA" id="ARBA00004187"/>
    </source>
</evidence>
<dbReference type="InterPro" id="IPR051261">
    <property type="entry name" value="NLR"/>
</dbReference>
<evidence type="ECO:0000256" key="8">
    <source>
        <dbReference type="ARBA" id="ARBA00022737"/>
    </source>
</evidence>
<keyword evidence="6" id="KW-0399">Innate immunity</keyword>
<reference evidence="19" key="2">
    <citation type="submission" date="2025-08" db="UniProtKB">
        <authorList>
            <consortium name="Ensembl"/>
        </authorList>
    </citation>
    <scope>IDENTIFICATION</scope>
</reference>
<evidence type="ECO:0000256" key="12">
    <source>
        <dbReference type="ARBA" id="ARBA00022859"/>
    </source>
</evidence>
<evidence type="ECO:0000256" key="5">
    <source>
        <dbReference type="ARBA" id="ARBA00022490"/>
    </source>
</evidence>
<dbReference type="Gene3D" id="3.80.10.10">
    <property type="entry name" value="Ribonuclease Inhibitor"/>
    <property type="match status" value="1"/>
</dbReference>
<accession>A0AAY4EQD8</accession>
<keyword evidence="7" id="KW-0433">Leucine-rich repeat</keyword>
<keyword evidence="8" id="KW-0677">Repeat</keyword>
<dbReference type="PANTHER" id="PTHR24106">
    <property type="entry name" value="NACHT, LRR AND CARD DOMAINS-CONTAINING"/>
    <property type="match status" value="1"/>
</dbReference>
<dbReference type="InterPro" id="IPR041075">
    <property type="entry name" value="NOD1/2_WH"/>
</dbReference>
<evidence type="ECO:0000256" key="16">
    <source>
        <dbReference type="ARBA" id="ARBA00038296"/>
    </source>
</evidence>
<dbReference type="GO" id="GO:0016323">
    <property type="term" value="C:basolateral plasma membrane"/>
    <property type="evidence" value="ECO:0007669"/>
    <property type="project" value="UniProtKB-SubCell"/>
</dbReference>
<evidence type="ECO:0000256" key="9">
    <source>
        <dbReference type="ARBA" id="ARBA00022741"/>
    </source>
</evidence>
<dbReference type="Ensembl" id="ENSDCDT00010070310.1">
    <property type="protein sequence ID" value="ENSDCDP00010059588.1"/>
    <property type="gene ID" value="ENSDCDG00010033296.1"/>
</dbReference>
<dbReference type="InterPro" id="IPR001315">
    <property type="entry name" value="CARD"/>
</dbReference>
<keyword evidence="10" id="KW-0067">ATP-binding</keyword>
<dbReference type="InterPro" id="IPR011029">
    <property type="entry name" value="DEATH-like_dom_sf"/>
</dbReference>
<dbReference type="Pfam" id="PF00619">
    <property type="entry name" value="CARD"/>
    <property type="match status" value="1"/>
</dbReference>
<keyword evidence="9" id="KW-0547">Nucleotide-binding</keyword>
<evidence type="ECO:0000256" key="10">
    <source>
        <dbReference type="ARBA" id="ARBA00022840"/>
    </source>
</evidence>
<dbReference type="SUPFAM" id="SSF52540">
    <property type="entry name" value="P-loop containing nucleoside triphosphate hydrolases"/>
    <property type="match status" value="1"/>
</dbReference>
<dbReference type="InterPro" id="IPR027417">
    <property type="entry name" value="P-loop_NTPase"/>
</dbReference>
<dbReference type="PROSITE" id="PS50837">
    <property type="entry name" value="NACHT"/>
    <property type="match status" value="1"/>
</dbReference>
<evidence type="ECO:0000256" key="7">
    <source>
        <dbReference type="ARBA" id="ARBA00022614"/>
    </source>
</evidence>
<keyword evidence="12" id="KW-0391">Immunity</keyword>
<evidence type="ECO:0000256" key="3">
    <source>
        <dbReference type="ARBA" id="ARBA00004496"/>
    </source>
</evidence>
<dbReference type="InterPro" id="IPR007111">
    <property type="entry name" value="NACHT_NTPase"/>
</dbReference>
<gene>
    <name evidence="19" type="primary">si:dkey-118k5.3</name>
</gene>
<evidence type="ECO:0000256" key="13">
    <source>
        <dbReference type="ARBA" id="ARBA00023136"/>
    </source>
</evidence>
<dbReference type="Gene3D" id="3.40.50.300">
    <property type="entry name" value="P-loop containing nucleotide triphosphate hydrolases"/>
    <property type="match status" value="1"/>
</dbReference>
<reference evidence="19" key="3">
    <citation type="submission" date="2025-09" db="UniProtKB">
        <authorList>
            <consortium name="Ensembl"/>
        </authorList>
    </citation>
    <scope>IDENTIFICATION</scope>
</reference>
<evidence type="ECO:0000259" key="17">
    <source>
        <dbReference type="PROSITE" id="PS50209"/>
    </source>
</evidence>
<dbReference type="InterPro" id="IPR001611">
    <property type="entry name" value="Leu-rich_rpt"/>
</dbReference>
<keyword evidence="15" id="KW-0449">Lipoprotein</keyword>
<keyword evidence="14" id="KW-0564">Palmitate</keyword>
<keyword evidence="11" id="KW-0832">Ubl conjugation</keyword>
<evidence type="ECO:0000313" key="19">
    <source>
        <dbReference type="Ensembl" id="ENSDCDP00010059588.1"/>
    </source>
</evidence>
<dbReference type="GO" id="GO:0045087">
    <property type="term" value="P:innate immune response"/>
    <property type="evidence" value="ECO:0007669"/>
    <property type="project" value="UniProtKB-KW"/>
</dbReference>
<dbReference type="AlphaFoldDB" id="A0AAY4EQD8"/>
<protein>
    <submittedName>
        <fullName evidence="19">Uncharacterized protein</fullName>
    </submittedName>
</protein>
<feature type="domain" description="CARD" evidence="17">
    <location>
        <begin position="10"/>
        <end position="84"/>
    </location>
</feature>
<dbReference type="Pfam" id="PF13516">
    <property type="entry name" value="LRR_6"/>
    <property type="match status" value="3"/>
</dbReference>
<evidence type="ECO:0000256" key="14">
    <source>
        <dbReference type="ARBA" id="ARBA00023139"/>
    </source>
</evidence>
<keyword evidence="4" id="KW-1003">Cell membrane</keyword>
<name>A0AAY4EQD8_9TELE</name>
<dbReference type="SUPFAM" id="SSF47986">
    <property type="entry name" value="DEATH domain"/>
    <property type="match status" value="1"/>
</dbReference>
<dbReference type="Gene3D" id="1.10.533.10">
    <property type="entry name" value="Death Domain, Fas"/>
    <property type="match status" value="1"/>
</dbReference>
<dbReference type="GeneTree" id="ENSGT01150000286911"/>
<dbReference type="GO" id="GO:0005524">
    <property type="term" value="F:ATP binding"/>
    <property type="evidence" value="ECO:0007669"/>
    <property type="project" value="UniProtKB-KW"/>
</dbReference>
<dbReference type="PROSITE" id="PS50209">
    <property type="entry name" value="CARD"/>
    <property type="match status" value="1"/>
</dbReference>